<dbReference type="NCBIfam" id="TIGR03930">
    <property type="entry name" value="WXG100_ESAT6"/>
    <property type="match status" value="1"/>
</dbReference>
<reference evidence="2 3" key="1">
    <citation type="submission" date="2016-11" db="EMBL/GenBank/DDBJ databases">
        <authorList>
            <person name="Jaros S."/>
            <person name="Januszkiewicz K."/>
            <person name="Wedrychowicz H."/>
        </authorList>
    </citation>
    <scope>NUCLEOTIDE SEQUENCE [LARGE SCALE GENOMIC DNA]</scope>
    <source>
        <strain evidence="2 3">DSM 44523</strain>
    </source>
</reference>
<name>A0A1M5PVV5_STRHI</name>
<dbReference type="AlphaFoldDB" id="A0A1M5PVV5"/>
<dbReference type="RefSeq" id="WP_083960372.1">
    <property type="nucleotide sequence ID" value="NZ_FQVN01000020.1"/>
</dbReference>
<accession>A0A1M5PVV5</accession>
<organism evidence="2 3">
    <name type="scientific">Streptoalloteichus hindustanus</name>
    <dbReference type="NCBI Taxonomy" id="2017"/>
    <lineage>
        <taxon>Bacteria</taxon>
        <taxon>Bacillati</taxon>
        <taxon>Actinomycetota</taxon>
        <taxon>Actinomycetes</taxon>
        <taxon>Pseudonocardiales</taxon>
        <taxon>Pseudonocardiaceae</taxon>
        <taxon>Streptoalloteichus</taxon>
    </lineage>
</organism>
<dbReference type="InterPro" id="IPR010310">
    <property type="entry name" value="T7SS_ESAT-6-like"/>
</dbReference>
<dbReference type="SUPFAM" id="SSF140453">
    <property type="entry name" value="EsxAB dimer-like"/>
    <property type="match status" value="1"/>
</dbReference>
<dbReference type="EMBL" id="FQVN01000020">
    <property type="protein sequence ID" value="SHH06005.1"/>
    <property type="molecule type" value="Genomic_DNA"/>
</dbReference>
<protein>
    <recommendedName>
        <fullName evidence="1">ESAT-6-like protein</fullName>
    </recommendedName>
</protein>
<dbReference type="STRING" id="2017.SAMN05444320_12022"/>
<dbReference type="Gene3D" id="1.10.287.1060">
    <property type="entry name" value="ESAT-6-like"/>
    <property type="match status" value="1"/>
</dbReference>
<evidence type="ECO:0000313" key="3">
    <source>
        <dbReference type="Proteomes" id="UP000184501"/>
    </source>
</evidence>
<proteinExistence type="inferred from homology"/>
<dbReference type="InterPro" id="IPR036689">
    <property type="entry name" value="ESAT-6-like_sf"/>
</dbReference>
<keyword evidence="3" id="KW-1185">Reference proteome</keyword>
<sequence>MAPQPTSVSTPAMRKAAGEFEAALSTSRTTSNTMQTTIAQLGTSWRGEAAARFVGSLNAWSGEYQNIIRQLETMLRALHGNARNYTVTEDSALERAATAMRGLPGL</sequence>
<gene>
    <name evidence="2" type="ORF">SAMN05444320_12022</name>
</gene>
<dbReference type="Proteomes" id="UP000184501">
    <property type="component" value="Unassembled WGS sequence"/>
</dbReference>
<evidence type="ECO:0000313" key="2">
    <source>
        <dbReference type="EMBL" id="SHH06005.1"/>
    </source>
</evidence>
<dbReference type="Pfam" id="PF06013">
    <property type="entry name" value="WXG100"/>
    <property type="match status" value="1"/>
</dbReference>
<evidence type="ECO:0000256" key="1">
    <source>
        <dbReference type="RuleBase" id="RU362001"/>
    </source>
</evidence>
<comment type="similarity">
    <text evidence="1">Belongs to the WXG100 family.</text>
</comment>